<evidence type="ECO:0008006" key="4">
    <source>
        <dbReference type="Google" id="ProtNLM"/>
    </source>
</evidence>
<feature type="chain" id="PRO_5034187764" description="F-box domain-containing protein" evidence="1">
    <location>
        <begin position="18"/>
        <end position="504"/>
    </location>
</feature>
<keyword evidence="1" id="KW-0732">Signal</keyword>
<dbReference type="InterPro" id="IPR032675">
    <property type="entry name" value="LRR_dom_sf"/>
</dbReference>
<gene>
    <name evidence="2" type="ORF">HMN09_00457100</name>
</gene>
<dbReference type="SUPFAM" id="SSF52047">
    <property type="entry name" value="RNI-like"/>
    <property type="match status" value="1"/>
</dbReference>
<dbReference type="EMBL" id="JACAZE010000005">
    <property type="protein sequence ID" value="KAF7317220.1"/>
    <property type="molecule type" value="Genomic_DNA"/>
</dbReference>
<dbReference type="AlphaFoldDB" id="A0A8H6TGQ9"/>
<evidence type="ECO:0000313" key="3">
    <source>
        <dbReference type="Proteomes" id="UP000613580"/>
    </source>
</evidence>
<comment type="caution">
    <text evidence="2">The sequence shown here is derived from an EMBL/GenBank/DDBJ whole genome shotgun (WGS) entry which is preliminary data.</text>
</comment>
<dbReference type="Proteomes" id="UP000613580">
    <property type="component" value="Unassembled WGS sequence"/>
</dbReference>
<accession>A0A8H6TGQ9</accession>
<feature type="signal peptide" evidence="1">
    <location>
        <begin position="1"/>
        <end position="17"/>
    </location>
</feature>
<name>A0A8H6TGQ9_MYCCL</name>
<evidence type="ECO:0000313" key="2">
    <source>
        <dbReference type="EMBL" id="KAF7317220.1"/>
    </source>
</evidence>
<evidence type="ECO:0000256" key="1">
    <source>
        <dbReference type="SAM" id="SignalP"/>
    </source>
</evidence>
<keyword evidence="3" id="KW-1185">Reference proteome</keyword>
<dbReference type="Gene3D" id="3.80.10.10">
    <property type="entry name" value="Ribonuclease Inhibitor"/>
    <property type="match status" value="1"/>
</dbReference>
<sequence length="504" mass="57341">MPLFLRLPNEIWALILGFTDLQTLTAVSTTCSHLWAQSVHVLVRHLVWSSPRVAEQNLSCFWHQFPSKSRAVRSLTFLSTPPRIDESIVCEELRSTFDEMKIFSNGLRELVLCGLTLPSNFFELLEELGRLQQLVVRQCVVPEPPGRLSPPPRLQKLTVSFLSPIQNKAYSPYFPHLFPDVPFLAIDRDPTAHGPIPVVCAPQKMTMAADFHEISNPAEHYLSALAHFCLHKLERLEVFSPILYFQPFYVDPSFFAPWLAGSLPRLQTLLAPLSLVRALARVTKDLRCVAVTGTLCMDAHIFGLIDDLHQNGHPLRSLAIVLTSWDDRVLDSIADRFCELQALEILYLECEPELRRFHLPYHQPEPSERLLSTFKTAYLPRLPQLEVLHLHPFPDAIHTFTGTLRYPAPKKTVGEVATKTVASRLRLVQTIAGTSSLLTRLRLAHDHRASQTWVRHALDSPWTPIDEGYDEIQWSSARLVDMNLWATHPIDVYRGGIWSTVFID</sequence>
<organism evidence="2 3">
    <name type="scientific">Mycena chlorophos</name>
    <name type="common">Agaric fungus</name>
    <name type="synonym">Agaricus chlorophos</name>
    <dbReference type="NCBI Taxonomy" id="658473"/>
    <lineage>
        <taxon>Eukaryota</taxon>
        <taxon>Fungi</taxon>
        <taxon>Dikarya</taxon>
        <taxon>Basidiomycota</taxon>
        <taxon>Agaricomycotina</taxon>
        <taxon>Agaricomycetes</taxon>
        <taxon>Agaricomycetidae</taxon>
        <taxon>Agaricales</taxon>
        <taxon>Marasmiineae</taxon>
        <taxon>Mycenaceae</taxon>
        <taxon>Mycena</taxon>
    </lineage>
</organism>
<protein>
    <recommendedName>
        <fullName evidence="4">F-box domain-containing protein</fullName>
    </recommendedName>
</protein>
<dbReference type="OrthoDB" id="3118363at2759"/>
<proteinExistence type="predicted"/>
<reference evidence="2" key="1">
    <citation type="submission" date="2020-05" db="EMBL/GenBank/DDBJ databases">
        <title>Mycena genomes resolve the evolution of fungal bioluminescence.</title>
        <authorList>
            <person name="Tsai I.J."/>
        </authorList>
    </citation>
    <scope>NUCLEOTIDE SEQUENCE</scope>
    <source>
        <strain evidence="2">110903Hualien_Pintung</strain>
    </source>
</reference>